<name>A0A133UVL0_9EURY</name>
<proteinExistence type="predicted"/>
<dbReference type="EMBL" id="LHXR01000005">
    <property type="protein sequence ID" value="KXA98227.1"/>
    <property type="molecule type" value="Genomic_DNA"/>
</dbReference>
<comment type="caution">
    <text evidence="1">The sequence shown here is derived from an EMBL/GenBank/DDBJ whole genome shotgun (WGS) entry which is preliminary data.</text>
</comment>
<sequence length="76" mass="9073">MTAPQKKEKHGSRTWRKFSDYLFDLAEGYKSTKQFVDDNLDGLKERNLKPMWMRFAPLRNIRGRDNHGLSYGKPLW</sequence>
<gene>
    <name evidence="1" type="ORF">AKJ37_00730</name>
</gene>
<evidence type="ECO:0000313" key="1">
    <source>
        <dbReference type="EMBL" id="KXA98227.1"/>
    </source>
</evidence>
<protein>
    <submittedName>
        <fullName evidence="1">Uncharacterized protein</fullName>
    </submittedName>
</protein>
<accession>A0A133UVL0</accession>
<dbReference type="AlphaFoldDB" id="A0A133UVL0"/>
<evidence type="ECO:0000313" key="2">
    <source>
        <dbReference type="Proteomes" id="UP000070463"/>
    </source>
</evidence>
<reference evidence="1 2" key="1">
    <citation type="journal article" date="2016" name="Sci. Rep.">
        <title>Metabolic traits of an uncultured archaeal lineage -MSBL1- from brine pools of the Red Sea.</title>
        <authorList>
            <person name="Mwirichia R."/>
            <person name="Alam I."/>
            <person name="Rashid M."/>
            <person name="Vinu M."/>
            <person name="Ba-Alawi W."/>
            <person name="Anthony Kamau A."/>
            <person name="Kamanda Ngugi D."/>
            <person name="Goker M."/>
            <person name="Klenk H.P."/>
            <person name="Bajic V."/>
            <person name="Stingl U."/>
        </authorList>
    </citation>
    <scope>NUCLEOTIDE SEQUENCE [LARGE SCALE GENOMIC DNA]</scope>
    <source>
        <strain evidence="1">SCGC-AAA259I09</strain>
    </source>
</reference>
<dbReference type="Proteomes" id="UP000070463">
    <property type="component" value="Unassembled WGS sequence"/>
</dbReference>
<organism evidence="1 2">
    <name type="scientific">candidate division MSBL1 archaeon SCGC-AAA259I09</name>
    <dbReference type="NCBI Taxonomy" id="1698267"/>
    <lineage>
        <taxon>Archaea</taxon>
        <taxon>Methanobacteriati</taxon>
        <taxon>Methanobacteriota</taxon>
        <taxon>candidate division MSBL1</taxon>
    </lineage>
</organism>
<keyword evidence="2" id="KW-1185">Reference proteome</keyword>